<keyword evidence="1" id="KW-0812">Transmembrane</keyword>
<evidence type="ECO:0000256" key="1">
    <source>
        <dbReference type="SAM" id="Phobius"/>
    </source>
</evidence>
<dbReference type="Pfam" id="PF19865">
    <property type="entry name" value="DUF6338"/>
    <property type="match status" value="1"/>
</dbReference>
<feature type="transmembrane region" description="Helical" evidence="1">
    <location>
        <begin position="46"/>
        <end position="67"/>
    </location>
</feature>
<feature type="transmembrane region" description="Helical" evidence="1">
    <location>
        <begin position="6"/>
        <end position="26"/>
    </location>
</feature>
<protein>
    <submittedName>
        <fullName evidence="2">DUF6338 family protein</fullName>
    </submittedName>
</protein>
<proteinExistence type="predicted"/>
<keyword evidence="3" id="KW-1185">Reference proteome</keyword>
<gene>
    <name evidence="2" type="ORF">ACFPZ3_62070</name>
</gene>
<reference evidence="3" key="1">
    <citation type="journal article" date="2019" name="Int. J. Syst. Evol. Microbiol.">
        <title>The Global Catalogue of Microorganisms (GCM) 10K type strain sequencing project: providing services to taxonomists for standard genome sequencing and annotation.</title>
        <authorList>
            <consortium name="The Broad Institute Genomics Platform"/>
            <consortium name="The Broad Institute Genome Sequencing Center for Infectious Disease"/>
            <person name="Wu L."/>
            <person name="Ma J."/>
        </authorList>
    </citation>
    <scope>NUCLEOTIDE SEQUENCE [LARGE SCALE GENOMIC DNA]</scope>
    <source>
        <strain evidence="3">CCUG 53903</strain>
    </source>
</reference>
<name>A0ABW1DAK4_9ACTN</name>
<keyword evidence="1" id="KW-1133">Transmembrane helix</keyword>
<dbReference type="RefSeq" id="WP_379523817.1">
    <property type="nucleotide sequence ID" value="NZ_JBHSPA010000112.1"/>
</dbReference>
<feature type="transmembrane region" description="Helical" evidence="1">
    <location>
        <begin position="87"/>
        <end position="109"/>
    </location>
</feature>
<keyword evidence="1" id="KW-0472">Membrane</keyword>
<comment type="caution">
    <text evidence="2">The sequence shown here is derived from an EMBL/GenBank/DDBJ whole genome shotgun (WGS) entry which is preliminary data.</text>
</comment>
<dbReference type="Proteomes" id="UP001596058">
    <property type="component" value="Unassembled WGS sequence"/>
</dbReference>
<evidence type="ECO:0000313" key="2">
    <source>
        <dbReference type="EMBL" id="MFC5834404.1"/>
    </source>
</evidence>
<accession>A0ABW1DAK4</accession>
<dbReference type="InterPro" id="IPR045919">
    <property type="entry name" value="DUF6338"/>
</dbReference>
<sequence>MPFPATFIGLLLFVILLMPGFAHSVIRDRNRAKPPLSPVREVIGIAYVSVLADGAALLFFTLLRIMWPTGTPDIGALVRDPDGYTRVHYASLGWWSLAVLALAVILASISASTGLRRISDRSAVLRRIVPSAQHDSAASAWVLLFNQYPDMRVHIGCFLDDDSYVAGWLMSFNWSVEESADRELVLTDPITYRPPKGTTETVLSGVGAVSVSARRINLLMVSYLPAEENQAPAEKDANKPQADDESP</sequence>
<dbReference type="EMBL" id="JBHSPA010000112">
    <property type="protein sequence ID" value="MFC5834404.1"/>
    <property type="molecule type" value="Genomic_DNA"/>
</dbReference>
<organism evidence="2 3">
    <name type="scientific">Nonomuraea insulae</name>
    <dbReference type="NCBI Taxonomy" id="1616787"/>
    <lineage>
        <taxon>Bacteria</taxon>
        <taxon>Bacillati</taxon>
        <taxon>Actinomycetota</taxon>
        <taxon>Actinomycetes</taxon>
        <taxon>Streptosporangiales</taxon>
        <taxon>Streptosporangiaceae</taxon>
        <taxon>Nonomuraea</taxon>
    </lineage>
</organism>
<evidence type="ECO:0000313" key="3">
    <source>
        <dbReference type="Proteomes" id="UP001596058"/>
    </source>
</evidence>